<protein>
    <submittedName>
        <fullName evidence="2">Uncharacterized protein</fullName>
    </submittedName>
</protein>
<proteinExistence type="predicted"/>
<dbReference type="AlphaFoldDB" id="A0A8J2KLC2"/>
<feature type="compositionally biased region" description="Basic residues" evidence="1">
    <location>
        <begin position="1"/>
        <end position="13"/>
    </location>
</feature>
<evidence type="ECO:0000313" key="3">
    <source>
        <dbReference type="Proteomes" id="UP000708208"/>
    </source>
</evidence>
<comment type="caution">
    <text evidence="2">The sequence shown here is derived from an EMBL/GenBank/DDBJ whole genome shotgun (WGS) entry which is preliminary data.</text>
</comment>
<gene>
    <name evidence="2" type="ORF">AFUS01_LOCUS16208</name>
</gene>
<feature type="non-terminal residue" evidence="2">
    <location>
        <position position="1"/>
    </location>
</feature>
<evidence type="ECO:0000313" key="2">
    <source>
        <dbReference type="EMBL" id="CAG7727361.1"/>
    </source>
</evidence>
<accession>A0A8J2KLC2</accession>
<name>A0A8J2KLC2_9HEXA</name>
<feature type="compositionally biased region" description="Polar residues" evidence="1">
    <location>
        <begin position="20"/>
        <end position="31"/>
    </location>
</feature>
<dbReference type="Proteomes" id="UP000708208">
    <property type="component" value="Unassembled WGS sequence"/>
</dbReference>
<sequence>IPPNGRGHHRQRPKPFLLGKQSSETSSPIKVLRSTLNVHRSRQNSENRMMEMEESQDIKNVKEDEYVDSIEFLTTAEDTVLPVNPKGRW</sequence>
<dbReference type="EMBL" id="CAJVCH010147616">
    <property type="protein sequence ID" value="CAG7727361.1"/>
    <property type="molecule type" value="Genomic_DNA"/>
</dbReference>
<evidence type="ECO:0000256" key="1">
    <source>
        <dbReference type="SAM" id="MobiDB-lite"/>
    </source>
</evidence>
<reference evidence="2" key="1">
    <citation type="submission" date="2021-06" db="EMBL/GenBank/DDBJ databases">
        <authorList>
            <person name="Hodson N. C."/>
            <person name="Mongue J. A."/>
            <person name="Jaron S. K."/>
        </authorList>
    </citation>
    <scope>NUCLEOTIDE SEQUENCE</scope>
</reference>
<feature type="region of interest" description="Disordered" evidence="1">
    <location>
        <begin position="1"/>
        <end position="31"/>
    </location>
</feature>
<organism evidence="2 3">
    <name type="scientific">Allacma fusca</name>
    <dbReference type="NCBI Taxonomy" id="39272"/>
    <lineage>
        <taxon>Eukaryota</taxon>
        <taxon>Metazoa</taxon>
        <taxon>Ecdysozoa</taxon>
        <taxon>Arthropoda</taxon>
        <taxon>Hexapoda</taxon>
        <taxon>Collembola</taxon>
        <taxon>Symphypleona</taxon>
        <taxon>Sminthuridae</taxon>
        <taxon>Allacma</taxon>
    </lineage>
</organism>
<keyword evidence="3" id="KW-1185">Reference proteome</keyword>